<name>A0A2C6MCE3_9FIRM</name>
<dbReference type="AlphaFoldDB" id="A0A2C6MCE3"/>
<feature type="region of interest" description="Disordered" evidence="1">
    <location>
        <begin position="88"/>
        <end position="107"/>
    </location>
</feature>
<organism evidence="2 3">
    <name type="scientific">Desulforamulus profundi</name>
    <dbReference type="NCBI Taxonomy" id="1383067"/>
    <lineage>
        <taxon>Bacteria</taxon>
        <taxon>Bacillati</taxon>
        <taxon>Bacillota</taxon>
        <taxon>Clostridia</taxon>
        <taxon>Eubacteriales</taxon>
        <taxon>Peptococcaceae</taxon>
        <taxon>Desulforamulus</taxon>
    </lineage>
</organism>
<feature type="compositionally biased region" description="Low complexity" evidence="1">
    <location>
        <begin position="92"/>
        <end position="105"/>
    </location>
</feature>
<evidence type="ECO:0000313" key="2">
    <source>
        <dbReference type="EMBL" id="PHJ36886.1"/>
    </source>
</evidence>
<dbReference type="Proteomes" id="UP000222564">
    <property type="component" value="Unassembled WGS sequence"/>
</dbReference>
<comment type="caution">
    <text evidence="2">The sequence shown here is derived from an EMBL/GenBank/DDBJ whole genome shotgun (WGS) entry which is preliminary data.</text>
</comment>
<feature type="compositionally biased region" description="Basic and acidic residues" evidence="1">
    <location>
        <begin position="30"/>
        <end position="60"/>
    </location>
</feature>
<dbReference type="EMBL" id="AWQQ01000145">
    <property type="protein sequence ID" value="PHJ36886.1"/>
    <property type="molecule type" value="Genomic_DNA"/>
</dbReference>
<accession>A0A2C6MCE3</accession>
<dbReference type="RefSeq" id="WP_099084112.1">
    <property type="nucleotide sequence ID" value="NZ_AWQQ01000145.1"/>
</dbReference>
<dbReference type="OrthoDB" id="1787136at2"/>
<evidence type="ECO:0000256" key="1">
    <source>
        <dbReference type="SAM" id="MobiDB-lite"/>
    </source>
</evidence>
<feature type="region of interest" description="Disordered" evidence="1">
    <location>
        <begin position="24"/>
        <end position="74"/>
    </location>
</feature>
<evidence type="ECO:0000313" key="3">
    <source>
        <dbReference type="Proteomes" id="UP000222564"/>
    </source>
</evidence>
<reference evidence="2 3" key="1">
    <citation type="submission" date="2013-09" db="EMBL/GenBank/DDBJ databases">
        <title>Biodegradation of hydrocarbons in the deep terrestrial subsurface : characterization of a microbial consortium composed of two Desulfotomaculum species originating from a deep geological formation.</title>
        <authorList>
            <person name="Aullo T."/>
            <person name="Berlendis S."/>
            <person name="Lascourreges J.-F."/>
            <person name="Dessort D."/>
            <person name="Saint-Laurent S."/>
            <person name="Schraauwers B."/>
            <person name="Mas J."/>
            <person name="Magot M."/>
            <person name="Ranchou-Peyruse A."/>
        </authorList>
    </citation>
    <scope>NUCLEOTIDE SEQUENCE [LARGE SCALE GENOMIC DNA]</scope>
    <source>
        <strain evidence="2 3">Bs107</strain>
    </source>
</reference>
<sequence length="149" mass="16702">MKTLILIFIIWTIIKVLSDRARNRMPAPQPREEEVPAYRLPPELREKWGPKTEQAKEKSQPAELILGEPPEQPQKYKIATVKDKAEPVIKTAPAGKQGKKAAPPGETAVCNMDDQPIGPMTPAMLRNGIVLSEILGPPVARRRRNRAYH</sequence>
<gene>
    <name evidence="2" type="ORF">P378_19655</name>
</gene>
<proteinExistence type="predicted"/>
<protein>
    <submittedName>
        <fullName evidence="2">Uncharacterized protein</fullName>
    </submittedName>
</protein>
<keyword evidence="3" id="KW-1185">Reference proteome</keyword>